<sequence length="97" mass="11660">MSNPNIIKGYKGIMDLDLSTIPPSFHKETVAQHIKDIEEYKMDQLSRPERLRYENTVEHAFKEQEKLLHAQRRITREQQEKKEQIYKNRLKPTNIIL</sequence>
<reference evidence="1" key="1">
    <citation type="journal article" date="2020" name="Nature">
        <title>Giant virus diversity and host interactions through global metagenomics.</title>
        <authorList>
            <person name="Schulz F."/>
            <person name="Roux S."/>
            <person name="Paez-Espino D."/>
            <person name="Jungbluth S."/>
            <person name="Walsh D.A."/>
            <person name="Denef V.J."/>
            <person name="McMahon K.D."/>
            <person name="Konstantinidis K.T."/>
            <person name="Eloe-Fadrosh E.A."/>
            <person name="Kyrpides N.C."/>
            <person name="Woyke T."/>
        </authorList>
    </citation>
    <scope>NUCLEOTIDE SEQUENCE</scope>
    <source>
        <strain evidence="1">GVMAG-M-3300024252-29</strain>
    </source>
</reference>
<proteinExistence type="predicted"/>
<protein>
    <submittedName>
        <fullName evidence="1">Uncharacterized protein</fullName>
    </submittedName>
</protein>
<organism evidence="1">
    <name type="scientific">viral metagenome</name>
    <dbReference type="NCBI Taxonomy" id="1070528"/>
    <lineage>
        <taxon>unclassified sequences</taxon>
        <taxon>metagenomes</taxon>
        <taxon>organismal metagenomes</taxon>
    </lineage>
</organism>
<dbReference type="AlphaFoldDB" id="A0A6C0IP18"/>
<evidence type="ECO:0000313" key="1">
    <source>
        <dbReference type="EMBL" id="QHT93637.1"/>
    </source>
</evidence>
<dbReference type="EMBL" id="MN740209">
    <property type="protein sequence ID" value="QHT93637.1"/>
    <property type="molecule type" value="Genomic_DNA"/>
</dbReference>
<name>A0A6C0IP18_9ZZZZ</name>
<accession>A0A6C0IP18</accession>